<proteinExistence type="inferred from homology"/>
<dbReference type="GO" id="GO:0015187">
    <property type="term" value="F:glycine transmembrane transporter activity"/>
    <property type="evidence" value="ECO:0007669"/>
    <property type="project" value="TreeGrafter"/>
</dbReference>
<evidence type="ECO:0000256" key="8">
    <source>
        <dbReference type="PIRSR" id="PIRSR600175-1"/>
    </source>
</evidence>
<dbReference type="GO" id="GO:0089718">
    <property type="term" value="P:amino acid import across plasma membrane"/>
    <property type="evidence" value="ECO:0007669"/>
    <property type="project" value="TreeGrafter"/>
</dbReference>
<feature type="transmembrane region" description="Helical" evidence="11">
    <location>
        <begin position="114"/>
        <end position="135"/>
    </location>
</feature>
<evidence type="ECO:0000256" key="1">
    <source>
        <dbReference type="ARBA" id="ARBA00004141"/>
    </source>
</evidence>
<dbReference type="PaxDb" id="121845-A0A3Q0IWC4"/>
<dbReference type="SUPFAM" id="SSF161070">
    <property type="entry name" value="SNF-like"/>
    <property type="match status" value="1"/>
</dbReference>
<evidence type="ECO:0000256" key="3">
    <source>
        <dbReference type="ARBA" id="ARBA00022448"/>
    </source>
</evidence>
<dbReference type="InterPro" id="IPR037272">
    <property type="entry name" value="SNS_sf"/>
</dbReference>
<evidence type="ECO:0000256" key="11">
    <source>
        <dbReference type="SAM" id="Phobius"/>
    </source>
</evidence>
<dbReference type="PROSITE" id="PS00754">
    <property type="entry name" value="NA_NEUROTRAN_SYMP_2"/>
    <property type="match status" value="1"/>
</dbReference>
<evidence type="ECO:0000256" key="6">
    <source>
        <dbReference type="ARBA" id="ARBA00022989"/>
    </source>
</evidence>
<evidence type="ECO:0000256" key="10">
    <source>
        <dbReference type="SAM" id="MobiDB-lite"/>
    </source>
</evidence>
<dbReference type="GO" id="GO:0005283">
    <property type="term" value="F:amino acid:sodium symporter activity"/>
    <property type="evidence" value="ECO:0007669"/>
    <property type="project" value="TreeGrafter"/>
</dbReference>
<dbReference type="KEGG" id="dci:113467136"/>
<name>A0A3Q0IWC4_DIACI</name>
<gene>
    <name evidence="13 14" type="primary">LOC113467136</name>
</gene>
<dbReference type="GO" id="GO:0046872">
    <property type="term" value="F:metal ion binding"/>
    <property type="evidence" value="ECO:0007669"/>
    <property type="project" value="UniProtKB-KW"/>
</dbReference>
<dbReference type="PANTHER" id="PTHR11616:SF236">
    <property type="entry name" value="TRANSPORTER"/>
    <property type="match status" value="1"/>
</dbReference>
<comment type="similarity">
    <text evidence="2 9">Belongs to the sodium:neurotransmitter symporter (SNF) (TC 2.A.22) family.</text>
</comment>
<dbReference type="GO" id="GO:0005886">
    <property type="term" value="C:plasma membrane"/>
    <property type="evidence" value="ECO:0007669"/>
    <property type="project" value="TreeGrafter"/>
</dbReference>
<dbReference type="Pfam" id="PF00209">
    <property type="entry name" value="SNF"/>
    <property type="match status" value="1"/>
</dbReference>
<evidence type="ECO:0000256" key="9">
    <source>
        <dbReference type="RuleBase" id="RU003732"/>
    </source>
</evidence>
<dbReference type="AlphaFoldDB" id="A0A3Q0IWC4"/>
<dbReference type="PANTHER" id="PTHR11616">
    <property type="entry name" value="SODIUM/CHLORIDE DEPENDENT TRANSPORTER"/>
    <property type="match status" value="1"/>
</dbReference>
<evidence type="ECO:0000256" key="5">
    <source>
        <dbReference type="ARBA" id="ARBA00022847"/>
    </source>
</evidence>
<sequence length="231" mass="25687">MSDKRTDVSRPPYSQTKTKGVPRGGSLRERTYSGDKQERAHHRRFSAHIVARRESTFTSIDAAIRRPSLAAVAERGSWGSRWEFLLSCVGLSVGIGNVWRFPYLAYQNGGGAFLIPYLIMLVLAGKPMYFLELAVGQFGGVGPLGLWNCCPIAKGVGVAMVTVSLIVCIYYNVIMSYTLYYMFSSLQFDVPWSKCDPEWADMSTCYVRGVNVSMSHVESARVVIRQVESAT</sequence>
<keyword evidence="8" id="KW-0915">Sodium</keyword>
<dbReference type="PRINTS" id="PR00176">
    <property type="entry name" value="NANEUSMPORT"/>
</dbReference>
<keyword evidence="7 11" id="KW-0472">Membrane</keyword>
<organism evidence="12 14">
    <name type="scientific">Diaphorina citri</name>
    <name type="common">Asian citrus psyllid</name>
    <dbReference type="NCBI Taxonomy" id="121845"/>
    <lineage>
        <taxon>Eukaryota</taxon>
        <taxon>Metazoa</taxon>
        <taxon>Ecdysozoa</taxon>
        <taxon>Arthropoda</taxon>
        <taxon>Hexapoda</taxon>
        <taxon>Insecta</taxon>
        <taxon>Pterygota</taxon>
        <taxon>Neoptera</taxon>
        <taxon>Paraneoptera</taxon>
        <taxon>Hemiptera</taxon>
        <taxon>Sternorrhyncha</taxon>
        <taxon>Psylloidea</taxon>
        <taxon>Psyllidae</taxon>
        <taxon>Diaphorininae</taxon>
        <taxon>Diaphorina</taxon>
    </lineage>
</organism>
<keyword evidence="8" id="KW-0479">Metal-binding</keyword>
<evidence type="ECO:0000313" key="12">
    <source>
        <dbReference type="Proteomes" id="UP000079169"/>
    </source>
</evidence>
<keyword evidence="6 11" id="KW-1133">Transmembrane helix</keyword>
<accession>A0A3Q0IWC4</accession>
<dbReference type="GeneID" id="113467136"/>
<dbReference type="RefSeq" id="XP_026678948.1">
    <property type="nucleotide sequence ID" value="XM_026823147.1"/>
</dbReference>
<evidence type="ECO:0000313" key="13">
    <source>
        <dbReference type="RefSeq" id="XP_026678947.1"/>
    </source>
</evidence>
<keyword evidence="3 9" id="KW-0813">Transport</keyword>
<dbReference type="PROSITE" id="PS00610">
    <property type="entry name" value="NA_NEUROTRAN_SYMP_1"/>
    <property type="match status" value="1"/>
</dbReference>
<evidence type="ECO:0000256" key="4">
    <source>
        <dbReference type="ARBA" id="ARBA00022692"/>
    </source>
</evidence>
<dbReference type="RefSeq" id="XP_026678947.1">
    <property type="nucleotide sequence ID" value="XM_026823146.1"/>
</dbReference>
<feature type="transmembrane region" description="Helical" evidence="11">
    <location>
        <begin position="156"/>
        <end position="183"/>
    </location>
</feature>
<dbReference type="GO" id="GO:0015179">
    <property type="term" value="F:L-amino acid transmembrane transporter activity"/>
    <property type="evidence" value="ECO:0007669"/>
    <property type="project" value="TreeGrafter"/>
</dbReference>
<keyword evidence="12" id="KW-1185">Reference proteome</keyword>
<feature type="binding site" evidence="8">
    <location>
        <position position="97"/>
    </location>
    <ligand>
        <name>Na(+)</name>
        <dbReference type="ChEBI" id="CHEBI:29101"/>
        <label>1</label>
    </ligand>
</feature>
<keyword evidence="5 9" id="KW-0769">Symport</keyword>
<keyword evidence="4 9" id="KW-0812">Transmembrane</keyword>
<feature type="binding site" evidence="8">
    <location>
        <position position="93"/>
    </location>
    <ligand>
        <name>Na(+)</name>
        <dbReference type="ChEBI" id="CHEBI:29101"/>
        <label>1</label>
    </ligand>
</feature>
<dbReference type="Proteomes" id="UP000079169">
    <property type="component" value="Unplaced"/>
</dbReference>
<feature type="region of interest" description="Disordered" evidence="10">
    <location>
        <begin position="1"/>
        <end position="39"/>
    </location>
</feature>
<dbReference type="InterPro" id="IPR000175">
    <property type="entry name" value="Na/ntran_symport"/>
</dbReference>
<evidence type="ECO:0000256" key="2">
    <source>
        <dbReference type="ARBA" id="ARBA00006459"/>
    </source>
</evidence>
<dbReference type="STRING" id="121845.A0A3Q0IWC4"/>
<protein>
    <recommendedName>
        <fullName evidence="9">Transporter</fullName>
    </recommendedName>
</protein>
<evidence type="ECO:0000256" key="7">
    <source>
        <dbReference type="ARBA" id="ARBA00023136"/>
    </source>
</evidence>
<feature type="compositionally biased region" description="Basic and acidic residues" evidence="10">
    <location>
        <begin position="26"/>
        <end position="38"/>
    </location>
</feature>
<comment type="subcellular location">
    <subcellularLocation>
        <location evidence="1">Membrane</location>
        <topology evidence="1">Multi-pass membrane protein</topology>
    </subcellularLocation>
</comment>
<reference evidence="13 14" key="1">
    <citation type="submission" date="2025-04" db="UniProtKB">
        <authorList>
            <consortium name="RefSeq"/>
        </authorList>
    </citation>
    <scope>IDENTIFICATION</scope>
</reference>
<feature type="binding site" evidence="8">
    <location>
        <position position="90"/>
    </location>
    <ligand>
        <name>Na(+)</name>
        <dbReference type="ChEBI" id="CHEBI:29101"/>
        <label>1</label>
    </ligand>
</feature>
<dbReference type="PROSITE" id="PS50267">
    <property type="entry name" value="NA_NEUROTRAN_SYMP_3"/>
    <property type="match status" value="1"/>
</dbReference>
<evidence type="ECO:0000313" key="14">
    <source>
        <dbReference type="RefSeq" id="XP_026678948.1"/>
    </source>
</evidence>